<feature type="region of interest" description="Disordered" evidence="1">
    <location>
        <begin position="1"/>
        <end position="33"/>
    </location>
</feature>
<dbReference type="EMBL" id="BLXT01003829">
    <property type="protein sequence ID" value="GFO06947.1"/>
    <property type="molecule type" value="Genomic_DNA"/>
</dbReference>
<proteinExistence type="predicted"/>
<gene>
    <name evidence="2" type="ORF">PoB_003345200</name>
</gene>
<protein>
    <submittedName>
        <fullName evidence="2">Alkaline phosphatase</fullName>
    </submittedName>
</protein>
<dbReference type="Proteomes" id="UP000735302">
    <property type="component" value="Unassembled WGS sequence"/>
</dbReference>
<evidence type="ECO:0000256" key="1">
    <source>
        <dbReference type="SAM" id="MobiDB-lite"/>
    </source>
</evidence>
<name>A0AAV4AIX5_9GAST</name>
<evidence type="ECO:0000313" key="3">
    <source>
        <dbReference type="Proteomes" id="UP000735302"/>
    </source>
</evidence>
<dbReference type="AlphaFoldDB" id="A0AAV4AIX5"/>
<evidence type="ECO:0000313" key="2">
    <source>
        <dbReference type="EMBL" id="GFO06947.1"/>
    </source>
</evidence>
<reference evidence="2 3" key="1">
    <citation type="journal article" date="2021" name="Elife">
        <title>Chloroplast acquisition without the gene transfer in kleptoplastic sea slugs, Plakobranchus ocellatus.</title>
        <authorList>
            <person name="Maeda T."/>
            <person name="Takahashi S."/>
            <person name="Yoshida T."/>
            <person name="Shimamura S."/>
            <person name="Takaki Y."/>
            <person name="Nagai Y."/>
            <person name="Toyoda A."/>
            <person name="Suzuki Y."/>
            <person name="Arimoto A."/>
            <person name="Ishii H."/>
            <person name="Satoh N."/>
            <person name="Nishiyama T."/>
            <person name="Hasebe M."/>
            <person name="Maruyama T."/>
            <person name="Minagawa J."/>
            <person name="Obokata J."/>
            <person name="Shigenobu S."/>
        </authorList>
    </citation>
    <scope>NUCLEOTIDE SEQUENCE [LARGE SCALE GENOMIC DNA]</scope>
</reference>
<keyword evidence="3" id="KW-1185">Reference proteome</keyword>
<organism evidence="2 3">
    <name type="scientific">Plakobranchus ocellatus</name>
    <dbReference type="NCBI Taxonomy" id="259542"/>
    <lineage>
        <taxon>Eukaryota</taxon>
        <taxon>Metazoa</taxon>
        <taxon>Spiralia</taxon>
        <taxon>Lophotrochozoa</taxon>
        <taxon>Mollusca</taxon>
        <taxon>Gastropoda</taxon>
        <taxon>Heterobranchia</taxon>
        <taxon>Euthyneura</taxon>
        <taxon>Panpulmonata</taxon>
        <taxon>Sacoglossa</taxon>
        <taxon>Placobranchoidea</taxon>
        <taxon>Plakobranchidae</taxon>
        <taxon>Plakobranchus</taxon>
    </lineage>
</organism>
<sequence length="129" mass="14680">MKPLIAANQGSARHYEQTRDISQSGRLQMTLRDGKNAKDKYSKLYTFGRRSFPIWTISGGPLMRVVDSGFQIEEPTAKHRPHLFNRDVHTDDRSVHMVLEPNRNRGTGEQLKDAQLSGSVLLDLKVKSF</sequence>
<accession>A0AAV4AIX5</accession>
<comment type="caution">
    <text evidence="2">The sequence shown here is derived from an EMBL/GenBank/DDBJ whole genome shotgun (WGS) entry which is preliminary data.</text>
</comment>